<evidence type="ECO:0008006" key="5">
    <source>
        <dbReference type="Google" id="ProtNLM"/>
    </source>
</evidence>
<dbReference type="STRING" id="1798375.A2773_05490"/>
<feature type="compositionally biased region" description="Polar residues" evidence="1">
    <location>
        <begin position="187"/>
        <end position="213"/>
    </location>
</feature>
<comment type="caution">
    <text evidence="3">The sequence shown here is derived from an EMBL/GenBank/DDBJ whole genome shotgun (WGS) entry which is preliminary data.</text>
</comment>
<feature type="transmembrane region" description="Helical" evidence="2">
    <location>
        <begin position="46"/>
        <end position="66"/>
    </location>
</feature>
<organism evidence="3 4">
    <name type="scientific">Candidatus Gottesmanbacteria bacterium RIFCSPHIGHO2_01_FULL_39_10</name>
    <dbReference type="NCBI Taxonomy" id="1798375"/>
    <lineage>
        <taxon>Bacteria</taxon>
        <taxon>Candidatus Gottesmaniibacteriota</taxon>
    </lineage>
</organism>
<dbReference type="EMBL" id="MFJE01000015">
    <property type="protein sequence ID" value="OGG14504.1"/>
    <property type="molecule type" value="Genomic_DNA"/>
</dbReference>
<evidence type="ECO:0000256" key="1">
    <source>
        <dbReference type="SAM" id="MobiDB-lite"/>
    </source>
</evidence>
<gene>
    <name evidence="3" type="ORF">A2773_05490</name>
</gene>
<keyword evidence="2" id="KW-0812">Transmembrane</keyword>
<feature type="region of interest" description="Disordered" evidence="1">
    <location>
        <begin position="172"/>
        <end position="227"/>
    </location>
</feature>
<sequence length="408" mass="45002">MEQHPVPRNISSFQFHLVGDMTLKQFGYLAGGVIIAYIVYKLPLPSIITLPIAFLIALTGVAFAFLPIQERPLDRWLIAFIKSIYSPTQFIWRKNNPPLALLTQELGRPLKSLTHEHAVNHQIAGQKLNAYLSSLPPAFDKSVSQKEKAYLDNTLSLFNTTNVAKKTITPNIIPVQPPPAQSIKPPLTSSHPQTSSPPIVKSITQESTSQTPKPQAVKTVTPAVSHPSENRLAELEQKLKELLSEKEKLTALKSQNEILKTDTAANKNTPTIKVIDENSPPSQGIPSVTTQDFAGMPSIPSVGNIIIGVVRDNLKRLLPGIIITVKDPSGMPVRALKSNKLGQFAAATPLQNGHYFIEIEDPQTRFHFDTIEIELVGKVFMPIEVIAKGQREILRDKLSHELFGSQTL</sequence>
<accession>A0A1F5ZQA6</accession>
<evidence type="ECO:0000256" key="2">
    <source>
        <dbReference type="SAM" id="Phobius"/>
    </source>
</evidence>
<evidence type="ECO:0000313" key="3">
    <source>
        <dbReference type="EMBL" id="OGG14504.1"/>
    </source>
</evidence>
<keyword evidence="2" id="KW-0472">Membrane</keyword>
<dbReference type="Pfam" id="PF12666">
    <property type="entry name" value="PrgI"/>
    <property type="match status" value="1"/>
</dbReference>
<name>A0A1F5ZQA6_9BACT</name>
<dbReference type="AlphaFoldDB" id="A0A1F5ZQA6"/>
<evidence type="ECO:0000313" key="4">
    <source>
        <dbReference type="Proteomes" id="UP000177383"/>
    </source>
</evidence>
<dbReference type="Proteomes" id="UP000177383">
    <property type="component" value="Unassembled WGS sequence"/>
</dbReference>
<proteinExistence type="predicted"/>
<reference evidence="3 4" key="1">
    <citation type="journal article" date="2016" name="Nat. Commun.">
        <title>Thousands of microbial genomes shed light on interconnected biogeochemical processes in an aquifer system.</title>
        <authorList>
            <person name="Anantharaman K."/>
            <person name="Brown C.T."/>
            <person name="Hug L.A."/>
            <person name="Sharon I."/>
            <person name="Castelle C.J."/>
            <person name="Probst A.J."/>
            <person name="Thomas B.C."/>
            <person name="Singh A."/>
            <person name="Wilkins M.J."/>
            <person name="Karaoz U."/>
            <person name="Brodie E.L."/>
            <person name="Williams K.H."/>
            <person name="Hubbard S.S."/>
            <person name="Banfield J.F."/>
        </authorList>
    </citation>
    <scope>NUCLEOTIDE SEQUENCE [LARGE SCALE GENOMIC DNA]</scope>
</reference>
<protein>
    <recommendedName>
        <fullName evidence="5">PrgI family protein</fullName>
    </recommendedName>
</protein>
<dbReference type="InterPro" id="IPR024414">
    <property type="entry name" value="Uncharacterised_PrgI"/>
</dbReference>
<keyword evidence="2" id="KW-1133">Transmembrane helix</keyword>
<feature type="transmembrane region" description="Helical" evidence="2">
    <location>
        <begin position="21"/>
        <end position="40"/>
    </location>
</feature>